<sequence>MAGGWHPETGPEDFLAATVNEACLVREAEEGQPTYEAGIGFLGLAMSAMSETPEGEYVAEIPGGSLSHLGSSDR</sequence>
<evidence type="ECO:0000313" key="1">
    <source>
        <dbReference type="EMBL" id="GAA4244205.1"/>
    </source>
</evidence>
<name>A0ABP8CWG7_9ACTN</name>
<reference evidence="2" key="1">
    <citation type="journal article" date="2019" name="Int. J. Syst. Evol. Microbiol.">
        <title>The Global Catalogue of Microorganisms (GCM) 10K type strain sequencing project: providing services to taxonomists for standard genome sequencing and annotation.</title>
        <authorList>
            <consortium name="The Broad Institute Genomics Platform"/>
            <consortium name="The Broad Institute Genome Sequencing Center for Infectious Disease"/>
            <person name="Wu L."/>
            <person name="Ma J."/>
        </authorList>
    </citation>
    <scope>NUCLEOTIDE SEQUENCE [LARGE SCALE GENOMIC DNA]</scope>
    <source>
        <strain evidence="2">JCM 17441</strain>
    </source>
</reference>
<dbReference type="Proteomes" id="UP001500620">
    <property type="component" value="Unassembled WGS sequence"/>
</dbReference>
<organism evidence="1 2">
    <name type="scientific">Dactylosporangium darangshiense</name>
    <dbReference type="NCBI Taxonomy" id="579108"/>
    <lineage>
        <taxon>Bacteria</taxon>
        <taxon>Bacillati</taxon>
        <taxon>Actinomycetota</taxon>
        <taxon>Actinomycetes</taxon>
        <taxon>Micromonosporales</taxon>
        <taxon>Micromonosporaceae</taxon>
        <taxon>Dactylosporangium</taxon>
    </lineage>
</organism>
<protein>
    <submittedName>
        <fullName evidence="1">Uncharacterized protein</fullName>
    </submittedName>
</protein>
<accession>A0ABP8CWG7</accession>
<gene>
    <name evidence="1" type="ORF">GCM10022255_006380</name>
</gene>
<keyword evidence="2" id="KW-1185">Reference proteome</keyword>
<dbReference type="EMBL" id="BAABAT010000001">
    <property type="protein sequence ID" value="GAA4244205.1"/>
    <property type="molecule type" value="Genomic_DNA"/>
</dbReference>
<comment type="caution">
    <text evidence="1">The sequence shown here is derived from an EMBL/GenBank/DDBJ whole genome shotgun (WGS) entry which is preliminary data.</text>
</comment>
<proteinExistence type="predicted"/>
<evidence type="ECO:0000313" key="2">
    <source>
        <dbReference type="Proteomes" id="UP001500620"/>
    </source>
</evidence>